<dbReference type="GO" id="GO:0016020">
    <property type="term" value="C:membrane"/>
    <property type="evidence" value="ECO:0007669"/>
    <property type="project" value="TreeGrafter"/>
</dbReference>
<gene>
    <name evidence="5" type="ORF">PMEA_00034245</name>
</gene>
<feature type="transmembrane region" description="Helical" evidence="3">
    <location>
        <begin position="311"/>
        <end position="333"/>
    </location>
</feature>
<proteinExistence type="inferred from homology"/>
<evidence type="ECO:0000256" key="3">
    <source>
        <dbReference type="SAM" id="Phobius"/>
    </source>
</evidence>
<sequence length="945" mass="105927">VFFSRPCCPRRFLPCHLWSSLCKWYLRFLERFFGWYGTGIAKHPLITIQLCLILVSVCSVGFVWFNSENRTVKLFIPQNSKAIDDLETAERYFRVDFREEIILLVASPSNPNPLSPMCLKQAFRAHDAVMELKSFSDLCVTLSGNKSRSTNGCAMINPLEFLQFNESNLNGKDLHDVQRELSKSYNDTSLLMRNGRPFWLNFNRMFGKATRKHGSITDAKALQMIYLLRDPRDDDESDKILKWEKAFIDKLGSLVDKLSCFDVHYSSERSLDDAISASTGSDVKLVSITFTCMISFACFMLGKYLNPLTGHALLANGGVFAVALGILSGLGLGMWLRVPFVSLVGVLPFLVLGIGIDDMFIMVDELDRQPRDLSTTGKIKAVMKHSGATVTMTTMTDLVAFAVSTSTSFPAIRYFCVYAALTVTFSFLMVVTFFVALMTYDVRRIKSGRRDFLPFCLAPRPKEGKPAWDEPLPQTSNKVMKYWGTLLTLPVTKVLVILFSLSLLGAGIYGVTQVDESFDRRVLARDDSYLRQFLTAQGKYFELSIGVSIVQTGEVDYQLKSTQSDIKELTNIFKENEYYKNQSLSWMDAFAQYAKKSKRNITGPGFLRELKTFLRIPEFSYFTQDVKLSEDETKIEASRVVGYMKDSGSSTFQKNAMLTLREDISKKSKLNAFPITRSFIFFEQYAITSHETLRNLIIAGLTVVIVTSPFLMDFTVTFVVVLNFAALVCELFGLMVIWDVSLNSVSMINLVMAIGFAVDYSAHIAHAYITSSKVTADERVVDALSTLGASVFMGGVSTFLGMVVLAFAASEIFRIFFRMFFGIVMLGLLHGLCIMPVYLSLLCWRPALIRRPSVMDTSEKLGSTDTTDNITNTNGFLEAVKSSGDTSFQPPQNSNSKKEADISLNEKPANQQIQTNEAEKGIQNMGIDEDDDDDAETVEVEGDVK</sequence>
<keyword evidence="6" id="KW-1185">Reference proteome</keyword>
<dbReference type="SUPFAM" id="SSF82866">
    <property type="entry name" value="Multidrug efflux transporter AcrB transmembrane domain"/>
    <property type="match status" value="2"/>
</dbReference>
<feature type="domain" description="SSD" evidence="4">
    <location>
        <begin position="703"/>
        <end position="841"/>
    </location>
</feature>
<feature type="transmembrane region" description="Helical" evidence="3">
    <location>
        <begin position="789"/>
        <end position="808"/>
    </location>
</feature>
<comment type="caution">
    <text evidence="5">The sequence shown here is derived from an EMBL/GenBank/DDBJ whole genome shotgun (WGS) entry which is preliminary data.</text>
</comment>
<keyword evidence="3" id="KW-0812">Transmembrane</keyword>
<feature type="non-terminal residue" evidence="5">
    <location>
        <position position="945"/>
    </location>
</feature>
<evidence type="ECO:0000313" key="5">
    <source>
        <dbReference type="EMBL" id="CAH3162577.1"/>
    </source>
</evidence>
<feature type="transmembrane region" description="Helical" evidence="3">
    <location>
        <begin position="382"/>
        <end position="403"/>
    </location>
</feature>
<dbReference type="Proteomes" id="UP001159428">
    <property type="component" value="Unassembled WGS sequence"/>
</dbReference>
<feature type="compositionally biased region" description="Acidic residues" evidence="2">
    <location>
        <begin position="927"/>
        <end position="945"/>
    </location>
</feature>
<evidence type="ECO:0000259" key="4">
    <source>
        <dbReference type="PROSITE" id="PS50156"/>
    </source>
</evidence>
<feature type="transmembrane region" description="Helical" evidence="3">
    <location>
        <begin position="45"/>
        <end position="65"/>
    </location>
</feature>
<accession>A0AAU9Y1T6</accession>
<feature type="transmembrane region" description="Helical" evidence="3">
    <location>
        <begin position="482"/>
        <end position="511"/>
    </location>
</feature>
<dbReference type="InterPro" id="IPR051697">
    <property type="entry name" value="Patched_domain-protein"/>
</dbReference>
<feature type="transmembrane region" description="Helical" evidence="3">
    <location>
        <begin position="415"/>
        <end position="440"/>
    </location>
</feature>
<dbReference type="PANTHER" id="PTHR10796">
    <property type="entry name" value="PATCHED-RELATED"/>
    <property type="match status" value="1"/>
</dbReference>
<feature type="transmembrane region" description="Helical" evidence="3">
    <location>
        <begin position="718"/>
        <end position="738"/>
    </location>
</feature>
<feature type="transmembrane region" description="Helical" evidence="3">
    <location>
        <begin position="340"/>
        <end position="362"/>
    </location>
</feature>
<dbReference type="Pfam" id="PF12349">
    <property type="entry name" value="Sterol-sensing"/>
    <property type="match status" value="1"/>
</dbReference>
<dbReference type="Gene3D" id="1.20.1640.10">
    <property type="entry name" value="Multidrug efflux transporter AcrB transmembrane domain"/>
    <property type="match status" value="2"/>
</dbReference>
<protein>
    <recommendedName>
        <fullName evidence="4">SSD domain-containing protein</fullName>
    </recommendedName>
</protein>
<dbReference type="PROSITE" id="PS50156">
    <property type="entry name" value="SSD"/>
    <property type="match status" value="2"/>
</dbReference>
<dbReference type="EMBL" id="CALNXJ010000085">
    <property type="protein sequence ID" value="CAH3162577.1"/>
    <property type="molecule type" value="Genomic_DNA"/>
</dbReference>
<feature type="transmembrane region" description="Helical" evidence="3">
    <location>
        <begin position="750"/>
        <end position="769"/>
    </location>
</feature>
<feature type="transmembrane region" description="Helical" evidence="3">
    <location>
        <begin position="285"/>
        <end position="305"/>
    </location>
</feature>
<name>A0AAU9Y1T6_9CNID</name>
<dbReference type="InterPro" id="IPR053958">
    <property type="entry name" value="HMGCR/SNAP/NPC1-like_SSD"/>
</dbReference>
<reference evidence="5 6" key="1">
    <citation type="submission" date="2022-05" db="EMBL/GenBank/DDBJ databases">
        <authorList>
            <consortium name="Genoscope - CEA"/>
            <person name="William W."/>
        </authorList>
    </citation>
    <scope>NUCLEOTIDE SEQUENCE [LARGE SCALE GENOMIC DNA]</scope>
</reference>
<evidence type="ECO:0000256" key="2">
    <source>
        <dbReference type="SAM" id="MobiDB-lite"/>
    </source>
</evidence>
<organism evidence="5 6">
    <name type="scientific">Pocillopora meandrina</name>
    <dbReference type="NCBI Taxonomy" id="46732"/>
    <lineage>
        <taxon>Eukaryota</taxon>
        <taxon>Metazoa</taxon>
        <taxon>Cnidaria</taxon>
        <taxon>Anthozoa</taxon>
        <taxon>Hexacorallia</taxon>
        <taxon>Scleractinia</taxon>
        <taxon>Astrocoeniina</taxon>
        <taxon>Pocilloporidae</taxon>
        <taxon>Pocillopora</taxon>
    </lineage>
</organism>
<feature type="transmembrane region" description="Helical" evidence="3">
    <location>
        <begin position="693"/>
        <end position="712"/>
    </location>
</feature>
<dbReference type="InterPro" id="IPR000731">
    <property type="entry name" value="SSD"/>
</dbReference>
<feature type="compositionally biased region" description="Polar residues" evidence="2">
    <location>
        <begin position="883"/>
        <end position="895"/>
    </location>
</feature>
<feature type="domain" description="SSD" evidence="4">
    <location>
        <begin position="282"/>
        <end position="440"/>
    </location>
</feature>
<comment type="similarity">
    <text evidence="1">Belongs to the patched family.</text>
</comment>
<feature type="transmembrane region" description="Helical" evidence="3">
    <location>
        <begin position="820"/>
        <end position="841"/>
    </location>
</feature>
<evidence type="ECO:0000256" key="1">
    <source>
        <dbReference type="ARBA" id="ARBA00005585"/>
    </source>
</evidence>
<keyword evidence="3" id="KW-0472">Membrane</keyword>
<keyword evidence="3" id="KW-1133">Transmembrane helix</keyword>
<feature type="region of interest" description="Disordered" evidence="2">
    <location>
        <begin position="881"/>
        <end position="945"/>
    </location>
</feature>
<feature type="non-terminal residue" evidence="5">
    <location>
        <position position="1"/>
    </location>
</feature>
<dbReference type="AlphaFoldDB" id="A0AAU9Y1T6"/>
<evidence type="ECO:0000313" key="6">
    <source>
        <dbReference type="Proteomes" id="UP001159428"/>
    </source>
</evidence>
<dbReference type="PANTHER" id="PTHR10796:SF92">
    <property type="entry name" value="PATCHED-RELATED, ISOFORM A"/>
    <property type="match status" value="1"/>
</dbReference>